<reference evidence="7" key="1">
    <citation type="journal article" date="2019" name="Microorganisms">
        <title>DNA Damage Response Pathways in Dinoflagellates.</title>
        <authorList>
            <person name="Li C."/>
            <person name="Wong J."/>
        </authorList>
    </citation>
    <scope>NUCLEOTIDE SEQUENCE</scope>
</reference>
<name>A0A516AGP2_CRYCO</name>
<dbReference type="GO" id="GO:0016460">
    <property type="term" value="C:myosin II complex"/>
    <property type="evidence" value="ECO:0007669"/>
    <property type="project" value="TreeGrafter"/>
</dbReference>
<dbReference type="Pfam" id="PF13499">
    <property type="entry name" value="EF-hand_7"/>
    <property type="match status" value="2"/>
</dbReference>
<dbReference type="InterPro" id="IPR050230">
    <property type="entry name" value="CALM/Myosin/TropC-like"/>
</dbReference>
<comment type="subcellular location">
    <subcellularLocation>
        <location evidence="1">Cytoplasm</location>
        <location evidence="1">Cytoskeleton</location>
    </subcellularLocation>
</comment>
<accession>A0A516AGP2</accession>
<dbReference type="InterPro" id="IPR011992">
    <property type="entry name" value="EF-hand-dom_pair"/>
</dbReference>
<proteinExistence type="evidence at transcript level"/>
<dbReference type="AlphaFoldDB" id="A0A516AGP2"/>
<comment type="similarity">
    <text evidence="2">Belongs to the centrin family.</text>
</comment>
<dbReference type="PANTHER" id="PTHR23048">
    <property type="entry name" value="MYOSIN LIGHT CHAIN 1, 3"/>
    <property type="match status" value="1"/>
</dbReference>
<organism evidence="7">
    <name type="scientific">Crypthecodinium cohnii</name>
    <name type="common">Dinoflagellate</name>
    <name type="synonym">Glenodinium cohnii</name>
    <dbReference type="NCBI Taxonomy" id="2866"/>
    <lineage>
        <taxon>Eukaryota</taxon>
        <taxon>Sar</taxon>
        <taxon>Alveolata</taxon>
        <taxon>Dinophyceae</taxon>
        <taxon>Gonyaulacales</taxon>
        <taxon>Crypthecodiniaceae</taxon>
        <taxon>Crypthecodinium</taxon>
    </lineage>
</organism>
<protein>
    <submittedName>
        <fullName evidence="7">Centrin 2</fullName>
    </submittedName>
</protein>
<dbReference type="CDD" id="cd00051">
    <property type="entry name" value="EFh"/>
    <property type="match status" value="2"/>
</dbReference>
<evidence type="ECO:0000259" key="6">
    <source>
        <dbReference type="PROSITE" id="PS50222"/>
    </source>
</evidence>
<sequence>MPGASEHEVRSRHRTELKDDQKAEIKEAFDLFDTDATGTIDAKELKVALRALGFEPKKEELKKLVSDLDKSSGSSGQPQLDFNEFLEIMTAKMCERDSKEQIQRAFQLFKGPSGKISFDDLKAVAKELGEMMSDEELREMIHEADKDEDGEVSEEEFLRIIRKSSL</sequence>
<dbReference type="PANTHER" id="PTHR23048:SF59">
    <property type="entry name" value="EF-HAND SUPERFAMILY PROTEIN"/>
    <property type="match status" value="1"/>
</dbReference>
<dbReference type="GO" id="GO:0005509">
    <property type="term" value="F:calcium ion binding"/>
    <property type="evidence" value="ECO:0007669"/>
    <property type="project" value="InterPro"/>
</dbReference>
<evidence type="ECO:0000256" key="4">
    <source>
        <dbReference type="ARBA" id="ARBA00022837"/>
    </source>
</evidence>
<evidence type="ECO:0000313" key="7">
    <source>
        <dbReference type="EMBL" id="QDO16481.1"/>
    </source>
</evidence>
<evidence type="ECO:0000256" key="5">
    <source>
        <dbReference type="ARBA" id="ARBA00023212"/>
    </source>
</evidence>
<keyword evidence="4" id="KW-0106">Calcium</keyword>
<evidence type="ECO:0000256" key="1">
    <source>
        <dbReference type="ARBA" id="ARBA00004245"/>
    </source>
</evidence>
<keyword evidence="5" id="KW-0963">Cytoplasm</keyword>
<keyword evidence="5" id="KW-0206">Cytoskeleton</keyword>
<dbReference type="FunFam" id="1.10.238.10:FF:000178">
    <property type="entry name" value="Calmodulin-2 A"/>
    <property type="match status" value="1"/>
</dbReference>
<dbReference type="SUPFAM" id="SSF47473">
    <property type="entry name" value="EF-hand"/>
    <property type="match status" value="1"/>
</dbReference>
<dbReference type="Gene3D" id="1.10.238.10">
    <property type="entry name" value="EF-hand"/>
    <property type="match status" value="2"/>
</dbReference>
<dbReference type="PROSITE" id="PS50222">
    <property type="entry name" value="EF_HAND_2"/>
    <property type="match status" value="2"/>
</dbReference>
<dbReference type="InterPro" id="IPR002048">
    <property type="entry name" value="EF_hand_dom"/>
</dbReference>
<dbReference type="InterPro" id="IPR018247">
    <property type="entry name" value="EF_Hand_1_Ca_BS"/>
</dbReference>
<feature type="domain" description="EF-hand" evidence="6">
    <location>
        <begin position="20"/>
        <end position="55"/>
    </location>
</feature>
<evidence type="ECO:0000256" key="3">
    <source>
        <dbReference type="ARBA" id="ARBA00022737"/>
    </source>
</evidence>
<evidence type="ECO:0000256" key="2">
    <source>
        <dbReference type="ARBA" id="ARBA00005253"/>
    </source>
</evidence>
<feature type="domain" description="EF-hand" evidence="6">
    <location>
        <begin position="132"/>
        <end position="166"/>
    </location>
</feature>
<dbReference type="PROSITE" id="PS00018">
    <property type="entry name" value="EF_HAND_1"/>
    <property type="match status" value="2"/>
</dbReference>
<keyword evidence="3" id="KW-0677">Repeat</keyword>
<dbReference type="EMBL" id="MN126014">
    <property type="protein sequence ID" value="QDO16481.1"/>
    <property type="molecule type" value="mRNA"/>
</dbReference>
<dbReference type="SMART" id="SM00054">
    <property type="entry name" value="EFh"/>
    <property type="match status" value="4"/>
</dbReference>